<evidence type="ECO:0000256" key="4">
    <source>
        <dbReference type="ARBA" id="ARBA00023242"/>
    </source>
</evidence>
<dbReference type="EMBL" id="JTDY01002269">
    <property type="protein sequence ID" value="KOB71766.1"/>
    <property type="molecule type" value="Genomic_DNA"/>
</dbReference>
<comment type="subcellular location">
    <subcellularLocation>
        <location evidence="1">Nucleus</location>
    </subcellularLocation>
</comment>
<dbReference type="AlphaFoldDB" id="A0A0L7L939"/>
<accession>A0A0L7L939</accession>
<dbReference type="GO" id="GO:0003723">
    <property type="term" value="F:RNA binding"/>
    <property type="evidence" value="ECO:0007669"/>
    <property type="project" value="TreeGrafter"/>
</dbReference>
<evidence type="ECO:0000256" key="2">
    <source>
        <dbReference type="ARBA" id="ARBA00022552"/>
    </source>
</evidence>
<reference evidence="6 7" key="1">
    <citation type="journal article" date="2015" name="Genome Biol. Evol.">
        <title>The genome of winter moth (Operophtera brumata) provides a genomic perspective on sexual dimorphism and phenology.</title>
        <authorList>
            <person name="Derks M.F."/>
            <person name="Smit S."/>
            <person name="Salis L."/>
            <person name="Schijlen E."/>
            <person name="Bossers A."/>
            <person name="Mateman C."/>
            <person name="Pijl A.S."/>
            <person name="de Ridder D."/>
            <person name="Groenen M.A."/>
            <person name="Visser M.E."/>
            <person name="Megens H.J."/>
        </authorList>
    </citation>
    <scope>NUCLEOTIDE SEQUENCE [LARGE SCALE GENOMIC DNA]</scope>
    <source>
        <strain evidence="6">WM2013NL</strain>
        <tissue evidence="6">Head and thorax</tissue>
    </source>
</reference>
<dbReference type="PANTHER" id="PTHR23270:SF10">
    <property type="entry name" value="PROTEIN RRP5 HOMOLOG"/>
    <property type="match status" value="1"/>
</dbReference>
<feature type="non-terminal residue" evidence="6">
    <location>
        <position position="93"/>
    </location>
</feature>
<name>A0A0L7L939_OPEBR</name>
<feature type="non-terminal residue" evidence="6">
    <location>
        <position position="1"/>
    </location>
</feature>
<dbReference type="Pfam" id="PF05843">
    <property type="entry name" value="Suf"/>
    <property type="match status" value="1"/>
</dbReference>
<dbReference type="Gene3D" id="1.25.40.10">
    <property type="entry name" value="Tetratricopeptide repeat domain"/>
    <property type="match status" value="1"/>
</dbReference>
<evidence type="ECO:0000259" key="5">
    <source>
        <dbReference type="Pfam" id="PF05843"/>
    </source>
</evidence>
<evidence type="ECO:0000313" key="7">
    <source>
        <dbReference type="Proteomes" id="UP000037510"/>
    </source>
</evidence>
<dbReference type="InterPro" id="IPR011990">
    <property type="entry name" value="TPR-like_helical_dom_sf"/>
</dbReference>
<dbReference type="SUPFAM" id="SSF48452">
    <property type="entry name" value="TPR-like"/>
    <property type="match status" value="1"/>
</dbReference>
<protein>
    <submittedName>
        <fullName evidence="6">Programmed cell death protein 11</fullName>
    </submittedName>
</protein>
<feature type="domain" description="Suppressor of forked" evidence="5">
    <location>
        <begin position="12"/>
        <end position="92"/>
    </location>
</feature>
<dbReference type="STRING" id="104452.A0A0L7L939"/>
<dbReference type="GO" id="GO:0006364">
    <property type="term" value="P:rRNA processing"/>
    <property type="evidence" value="ECO:0007669"/>
    <property type="project" value="UniProtKB-KW"/>
</dbReference>
<dbReference type="SMART" id="SM00386">
    <property type="entry name" value="HAT"/>
    <property type="match status" value="2"/>
</dbReference>
<keyword evidence="2" id="KW-0698">rRNA processing</keyword>
<keyword evidence="7" id="KW-1185">Reference proteome</keyword>
<gene>
    <name evidence="6" type="ORF">OBRU01_13209</name>
</gene>
<evidence type="ECO:0000313" key="6">
    <source>
        <dbReference type="EMBL" id="KOB71766.1"/>
    </source>
</evidence>
<evidence type="ECO:0000256" key="1">
    <source>
        <dbReference type="ARBA" id="ARBA00004123"/>
    </source>
</evidence>
<comment type="caution">
    <text evidence="6">The sequence shown here is derived from an EMBL/GenBank/DDBJ whole genome shotgun (WGS) entry which is preliminary data.</text>
</comment>
<sequence>FALLERKHGGRERAEALFEQVLAIYPQRVDVCSTYVDMLLKDGDTEQVRQVLDRMTSLQLPARKMKMLYKKWIEVEEKLGDEAQVENIRQRAM</sequence>
<dbReference type="InterPro" id="IPR045209">
    <property type="entry name" value="Rrp5"/>
</dbReference>
<dbReference type="Proteomes" id="UP000037510">
    <property type="component" value="Unassembled WGS sequence"/>
</dbReference>
<dbReference type="InterPro" id="IPR008847">
    <property type="entry name" value="Suf"/>
</dbReference>
<evidence type="ECO:0000256" key="3">
    <source>
        <dbReference type="ARBA" id="ARBA00022737"/>
    </source>
</evidence>
<proteinExistence type="predicted"/>
<dbReference type="GO" id="GO:0032040">
    <property type="term" value="C:small-subunit processome"/>
    <property type="evidence" value="ECO:0007669"/>
    <property type="project" value="TreeGrafter"/>
</dbReference>
<keyword evidence="4" id="KW-0539">Nucleus</keyword>
<keyword evidence="3" id="KW-0677">Repeat</keyword>
<dbReference type="PANTHER" id="PTHR23270">
    <property type="entry name" value="PROGRAMMED CELL DEATH PROTEIN 11 PRE-RRNA PROCESSING PROTEIN RRP5"/>
    <property type="match status" value="1"/>
</dbReference>
<organism evidence="6 7">
    <name type="scientific">Operophtera brumata</name>
    <name type="common">Winter moth</name>
    <name type="synonym">Phalaena brumata</name>
    <dbReference type="NCBI Taxonomy" id="104452"/>
    <lineage>
        <taxon>Eukaryota</taxon>
        <taxon>Metazoa</taxon>
        <taxon>Ecdysozoa</taxon>
        <taxon>Arthropoda</taxon>
        <taxon>Hexapoda</taxon>
        <taxon>Insecta</taxon>
        <taxon>Pterygota</taxon>
        <taxon>Neoptera</taxon>
        <taxon>Endopterygota</taxon>
        <taxon>Lepidoptera</taxon>
        <taxon>Glossata</taxon>
        <taxon>Ditrysia</taxon>
        <taxon>Geometroidea</taxon>
        <taxon>Geometridae</taxon>
        <taxon>Larentiinae</taxon>
        <taxon>Operophtera</taxon>
    </lineage>
</organism>
<dbReference type="InterPro" id="IPR003107">
    <property type="entry name" value="HAT"/>
</dbReference>